<keyword evidence="4" id="KW-1185">Reference proteome</keyword>
<reference evidence="3 4" key="1">
    <citation type="submission" date="2023-12" db="EMBL/GenBank/DDBJ databases">
        <title>the genome sequence of Hyalangium sp. s54d21.</title>
        <authorList>
            <person name="Zhang X."/>
        </authorList>
    </citation>
    <scope>NUCLEOTIDE SEQUENCE [LARGE SCALE GENOMIC DNA]</scope>
    <source>
        <strain evidence="4">s54d21</strain>
    </source>
</reference>
<dbReference type="RefSeq" id="WP_321550083.1">
    <property type="nucleotide sequence ID" value="NZ_JAXIVS010000014.1"/>
</dbReference>
<keyword evidence="2" id="KW-0732">Signal</keyword>
<feature type="signal peptide" evidence="2">
    <location>
        <begin position="1"/>
        <end position="26"/>
    </location>
</feature>
<proteinExistence type="predicted"/>
<evidence type="ECO:0000313" key="3">
    <source>
        <dbReference type="EMBL" id="MDY7231372.1"/>
    </source>
</evidence>
<feature type="chain" id="PRO_5046393809" evidence="2">
    <location>
        <begin position="27"/>
        <end position="1465"/>
    </location>
</feature>
<feature type="region of interest" description="Disordered" evidence="1">
    <location>
        <begin position="1409"/>
        <end position="1432"/>
    </location>
</feature>
<dbReference type="Proteomes" id="UP001291309">
    <property type="component" value="Unassembled WGS sequence"/>
</dbReference>
<dbReference type="EMBL" id="JAXIVS010000014">
    <property type="protein sequence ID" value="MDY7231372.1"/>
    <property type="molecule type" value="Genomic_DNA"/>
</dbReference>
<dbReference type="InterPro" id="IPR036465">
    <property type="entry name" value="vWFA_dom_sf"/>
</dbReference>
<gene>
    <name evidence="3" type="ORF">SYV04_33585</name>
</gene>
<accession>A0ABU5HEZ1</accession>
<name>A0ABU5HEZ1_9BACT</name>
<comment type="caution">
    <text evidence="3">The sequence shown here is derived from an EMBL/GenBank/DDBJ whole genome shotgun (WGS) entry which is preliminary data.</text>
</comment>
<evidence type="ECO:0000313" key="4">
    <source>
        <dbReference type="Proteomes" id="UP001291309"/>
    </source>
</evidence>
<organism evidence="3 4">
    <name type="scientific">Hyalangium rubrum</name>
    <dbReference type="NCBI Taxonomy" id="3103134"/>
    <lineage>
        <taxon>Bacteria</taxon>
        <taxon>Pseudomonadati</taxon>
        <taxon>Myxococcota</taxon>
        <taxon>Myxococcia</taxon>
        <taxon>Myxococcales</taxon>
        <taxon>Cystobacterineae</taxon>
        <taxon>Archangiaceae</taxon>
        <taxon>Hyalangium</taxon>
    </lineage>
</organism>
<dbReference type="Gene3D" id="3.40.50.410">
    <property type="entry name" value="von Willebrand factor, type A domain"/>
    <property type="match status" value="1"/>
</dbReference>
<evidence type="ECO:0000256" key="2">
    <source>
        <dbReference type="SAM" id="SignalP"/>
    </source>
</evidence>
<protein>
    <submittedName>
        <fullName evidence="3">Pilus assembly protein PilY</fullName>
    </submittedName>
</protein>
<evidence type="ECO:0000256" key="1">
    <source>
        <dbReference type="SAM" id="MobiDB-lite"/>
    </source>
</evidence>
<sequence>MHSRTSILRTLSAGFVALGMAGIASAQSDLGDSTQDTAACCQLTTSLIQDVLRGKDVAGDERFFSAEGAPPNIHFLIDTSGSMRELPQIQNSNHIEFFDNTTNGCVNARLDAFQLSRGWNPTTVYPVPDMGTGLGSDTGFPNLFQDNRFYGYMYWGDSSNPTPQWATRDAACQSQVPNWNTSRAADYARCQVCLDTKGYYKLPEAEAVNSGDLSNPDFILKGRFLNFNPPKYVTAKAVLKQVVKDLRRVRAGFSVFTNDSTSTQLRQRQNPTCDAILSNASAFDGNRESYINDINSLGFSTGTPLARSLLNVGFYFTSDDGVYRDVFGFGSGYAYPATFRNGALDSPGRSVCWGCQASSVIIVTDGEPTSDTLSPTVVNKLRQLNDGPVYCPDSAWCGTNSGSGRDRGNNLASYTDDNGNYYLDDVAKLLANQDLQRDSGSVASDFNTAGRQSVSVYTVGFGINSNLLKHTAEVGNGLYYTAEDSASLKQALLEIISNVQTRATSFSSAAASSLQVRAAGAAVIPRFEPGRNRAASWKGYLYRFKLGPERLLNCVPSGTGDLNNDGDCNDTHLIDAAGDAIIENDEGDFVKLAAPTVPAVPFWEAGAKLRPPTGNTQRWMTRRIYTVVDRNSDNKLDRQDAPIEFNENPANVALLRDYLGISDNATACNDLATRLGVPSLSPDDCAKVVIRWYRGADVFNVDPSLRNYDRPFLLHDIFHSSPVSVEPPMPRILCDFSSQCTYTLFSGSTPGTDSYEPYQQAAGDRDKVVLVGSNGGMLHAFHNGHATGAVDPLTRIREYDEGTGEELWAFIPPDMLPRLRPNLGKHAYFVDATPMVREVWLDGVDGAADGTKQEGEFRTVAVVGTGRGGVHRFALDLTRLLGRNMHLAGNIVVPDQAGDFLWMWPQPCDPLALQVGESFSNFSPRPPPIGPVALSPEADDGVRALYGMSGPSSAPWLVESLPARERWVVALNGGYDQSHSRGRGMAIVDLTTGHTLWSFFHGDGQTRSEHLRYPIGAGLSLLDIGRGTDVTRDADLLLDSATVGDYGGQLWMLRMWKPGTWDSSAKRINNWFAARAFRVEKPSTSTHDEAVRGPFSYMTTNTFQPDTGYLRTFVGTGDKENLLDKGSTCRLSNPHACAAQGCRVNTSVKVERGGSEAWSSSANFQDFHYATGAATANAAGASCGGARATLSWDVEPANGCTADNQGSIQYTCDGDSSSWSCRETANTWTVLNFNDADRPYPRRFYGVWTYGVAPDRTFNTDAEATAYDNVHFTDGQLVNVGQFDSSGRVIDNAQQEAPSTGKGWYIEYANGSEGTGNNGALVSGCMVWGSFEPSGSSGAVCSTTGTNKARVYQANYATGRANCAEGFFTQSTNSWARYVEFNSVASAPEPTMQLSVGGGQLSRGITILGPSTTPTGGPGPGPGPGGSGGVPSLAITTTEEGVKSLYQITLDAEGHACRHEGSNCE</sequence>